<dbReference type="InterPro" id="IPR019039">
    <property type="entry name" value="T4-Rnl1-like_N"/>
</dbReference>
<dbReference type="InterPro" id="IPR015965">
    <property type="entry name" value="tRNA_lig_PDEase"/>
</dbReference>
<dbReference type="GO" id="GO:0005634">
    <property type="term" value="C:nucleus"/>
    <property type="evidence" value="ECO:0007669"/>
    <property type="project" value="TreeGrafter"/>
</dbReference>
<sequence>MPHGTASRDRRLISIFGLNLMDSDSFSNIIYCLESHSSSLTSSSLAKNKPKLVKSTVYNAPADPTIKVRSWKMNEYKYYDVPSPFPSLVRGVFSVDLPANRHRIVARGYDKFFNIGEVPWTTVLGCLRKHTREPYLLSLKSNGCIIFIAALTPSKLLITSKHSIGKVGNSEKSHAEAGEVWLTKYLTQNGRTEADLAKRLWDSNWTAYSRELTGLHLHGINESTKRFRTMPQDVVDAFADEWGFIKTLSTTLNSVEEVRTFTDSVSKAGHWEGQAVEGFVVRTHIRELPNNDRPRSAPPYAAGSTFFFKVKFDEPYMMYRDWREVTKMLLSQKGELSEKSLPISKMRRPETKQYVRWVINEIKRDRKQFDQFGKGKGIIATRERFLAWKGSDKDKPEFQPASPTTKQFGKTVIVPVAIPGCGKTTVAVALAHIFGFGHTQSDDVRAKKAAPVFLKNVTSLLNKHDVVIADKNNHLLQHRDGLREAVSRFSPPVRLVALNWSWALSLKPPSTIHRICGDRVLLRGEKHQSLRGDSETKSHEEVIWQFINNTQELSESEVDACINMELEDTMEQAVARAVEGCVRILGLEQPSQEKIDEGLQVALGYEPKSNKTGTKKAEVEKQPKSTPIRYFGLVTEVSLHEALESKLADEPLWTQLKAGGRVAKRPHVTIVHQKALPVETALWERCMALNRLGVPPTFELKLGSVVWNDRIMAVSVDELKVIDEGDGGPKGTEFLEQLADEIKCRLHITVGTRDGKVLPVEAKDLVQDWRKGVSTTQVKSVVLGGVMARGRIKGLVA</sequence>
<evidence type="ECO:0000259" key="1">
    <source>
        <dbReference type="Pfam" id="PF08302"/>
    </source>
</evidence>
<name>A0AA39TFL9_9AGAR</name>
<evidence type="ECO:0000313" key="4">
    <source>
        <dbReference type="EMBL" id="KAK0486146.1"/>
    </source>
</evidence>
<dbReference type="Pfam" id="PF08302">
    <property type="entry name" value="tRNA_lig_CPD"/>
    <property type="match status" value="1"/>
</dbReference>
<reference evidence="4" key="1">
    <citation type="submission" date="2023-06" db="EMBL/GenBank/DDBJ databases">
        <authorList>
            <consortium name="Lawrence Berkeley National Laboratory"/>
            <person name="Ahrendt S."/>
            <person name="Sahu N."/>
            <person name="Indic B."/>
            <person name="Wong-Bajracharya J."/>
            <person name="Merenyi Z."/>
            <person name="Ke H.-M."/>
            <person name="Monk M."/>
            <person name="Kocsube S."/>
            <person name="Drula E."/>
            <person name="Lipzen A."/>
            <person name="Balint B."/>
            <person name="Henrissat B."/>
            <person name="Andreopoulos B."/>
            <person name="Martin F.M."/>
            <person name="Harder C.B."/>
            <person name="Rigling D."/>
            <person name="Ford K.L."/>
            <person name="Foster G.D."/>
            <person name="Pangilinan J."/>
            <person name="Papanicolaou A."/>
            <person name="Barry K."/>
            <person name="LaButti K."/>
            <person name="Viragh M."/>
            <person name="Koriabine M."/>
            <person name="Yan M."/>
            <person name="Riley R."/>
            <person name="Champramary S."/>
            <person name="Plett K.L."/>
            <person name="Tsai I.J."/>
            <person name="Slot J."/>
            <person name="Sipos G."/>
            <person name="Plett J."/>
            <person name="Nagy L.G."/>
            <person name="Grigoriev I.V."/>
        </authorList>
    </citation>
    <scope>NUCLEOTIDE SEQUENCE</scope>
    <source>
        <strain evidence="4">ICMP 16352</strain>
    </source>
</reference>
<evidence type="ECO:0000259" key="3">
    <source>
        <dbReference type="Pfam" id="PF09511"/>
    </source>
</evidence>
<organism evidence="4 5">
    <name type="scientific">Armillaria novae-zelandiae</name>
    <dbReference type="NCBI Taxonomy" id="153914"/>
    <lineage>
        <taxon>Eukaryota</taxon>
        <taxon>Fungi</taxon>
        <taxon>Dikarya</taxon>
        <taxon>Basidiomycota</taxon>
        <taxon>Agaricomycotina</taxon>
        <taxon>Agaricomycetes</taxon>
        <taxon>Agaricomycetidae</taxon>
        <taxon>Agaricales</taxon>
        <taxon>Marasmiineae</taxon>
        <taxon>Physalacriaceae</taxon>
        <taxon>Armillaria</taxon>
    </lineage>
</organism>
<gene>
    <name evidence="4" type="ORF">IW261DRAFT_1549059</name>
</gene>
<feature type="domain" description="T4 RNA ligase 1-like N-terminal" evidence="3">
    <location>
        <begin position="89"/>
        <end position="316"/>
    </location>
</feature>
<accession>A0AA39TFL9</accession>
<dbReference type="Gene3D" id="3.40.50.300">
    <property type="entry name" value="P-loop containing nucleotide triphosphate hydrolases"/>
    <property type="match status" value="1"/>
</dbReference>
<dbReference type="EMBL" id="JAUEPR010000004">
    <property type="protein sequence ID" value="KAK0486146.1"/>
    <property type="molecule type" value="Genomic_DNA"/>
</dbReference>
<keyword evidence="5" id="KW-1185">Reference proteome</keyword>
<feature type="domain" description="tRNA ligase phosphodiesterase" evidence="1">
    <location>
        <begin position="588"/>
        <end position="792"/>
    </location>
</feature>
<dbReference type="GO" id="GO:0005524">
    <property type="term" value="F:ATP binding"/>
    <property type="evidence" value="ECO:0007669"/>
    <property type="project" value="InterPro"/>
</dbReference>
<dbReference type="InterPro" id="IPR015966">
    <property type="entry name" value="tRNA_lig_kin_fungi"/>
</dbReference>
<evidence type="ECO:0000259" key="2">
    <source>
        <dbReference type="Pfam" id="PF08303"/>
    </source>
</evidence>
<dbReference type="InterPro" id="IPR027417">
    <property type="entry name" value="P-loop_NTPase"/>
</dbReference>
<protein>
    <submittedName>
        <fullName evidence="4">RNA ligase</fullName>
    </submittedName>
</protein>
<dbReference type="GO" id="GO:0003972">
    <property type="term" value="F:RNA ligase (ATP) activity"/>
    <property type="evidence" value="ECO:0007669"/>
    <property type="project" value="InterPro"/>
</dbReference>
<dbReference type="Pfam" id="PF08303">
    <property type="entry name" value="tRNA_lig_kinase"/>
    <property type="match status" value="1"/>
</dbReference>
<dbReference type="PANTHER" id="PTHR32004">
    <property type="entry name" value="TRNA LIGASE"/>
    <property type="match status" value="1"/>
</dbReference>
<dbReference type="SUPFAM" id="SSF52540">
    <property type="entry name" value="P-loop containing nucleoside triphosphate hydrolases"/>
    <property type="match status" value="1"/>
</dbReference>
<dbReference type="PANTHER" id="PTHR32004:SF1">
    <property type="entry name" value="TRNA LIGASE"/>
    <property type="match status" value="1"/>
</dbReference>
<keyword evidence="4" id="KW-0436">Ligase</keyword>
<feature type="domain" description="tRNA ligase kinase" evidence="2">
    <location>
        <begin position="412"/>
        <end position="556"/>
    </location>
</feature>
<dbReference type="GO" id="GO:0006388">
    <property type="term" value="P:tRNA splicing, via endonucleolytic cleavage and ligation"/>
    <property type="evidence" value="ECO:0007669"/>
    <property type="project" value="InterPro"/>
</dbReference>
<dbReference type="AlphaFoldDB" id="A0AA39TFL9"/>
<evidence type="ECO:0000313" key="5">
    <source>
        <dbReference type="Proteomes" id="UP001175227"/>
    </source>
</evidence>
<dbReference type="Proteomes" id="UP001175227">
    <property type="component" value="Unassembled WGS sequence"/>
</dbReference>
<dbReference type="Pfam" id="PF09511">
    <property type="entry name" value="RNA_lig_T4_1"/>
    <property type="match status" value="1"/>
</dbReference>
<proteinExistence type="predicted"/>
<comment type="caution">
    <text evidence="4">The sequence shown here is derived from an EMBL/GenBank/DDBJ whole genome shotgun (WGS) entry which is preliminary data.</text>
</comment>